<dbReference type="EMBL" id="WSEL01000009">
    <property type="protein sequence ID" value="MVQ32577.1"/>
    <property type="molecule type" value="Genomic_DNA"/>
</dbReference>
<organism evidence="9 10">
    <name type="scientific">Ramlibacter pinisoli</name>
    <dbReference type="NCBI Taxonomy" id="2682844"/>
    <lineage>
        <taxon>Bacteria</taxon>
        <taxon>Pseudomonadati</taxon>
        <taxon>Pseudomonadota</taxon>
        <taxon>Betaproteobacteria</taxon>
        <taxon>Burkholderiales</taxon>
        <taxon>Comamonadaceae</taxon>
        <taxon>Ramlibacter</taxon>
    </lineage>
</organism>
<dbReference type="Proteomes" id="UP000469385">
    <property type="component" value="Unassembled WGS sequence"/>
</dbReference>
<keyword evidence="3" id="KW-1003">Cell membrane</keyword>
<evidence type="ECO:0000256" key="2">
    <source>
        <dbReference type="ARBA" id="ARBA00009298"/>
    </source>
</evidence>
<dbReference type="PANTHER" id="PTHR33778">
    <property type="entry name" value="PROTEIN MGTC"/>
    <property type="match status" value="1"/>
</dbReference>
<dbReference type="InterPro" id="IPR003416">
    <property type="entry name" value="MgtC/SapB/SrpB/YhiD_fam"/>
</dbReference>
<feature type="transmembrane region" description="Helical" evidence="7">
    <location>
        <begin position="131"/>
        <end position="150"/>
    </location>
</feature>
<name>A0A6N8J0F2_9BURK</name>
<evidence type="ECO:0000256" key="5">
    <source>
        <dbReference type="ARBA" id="ARBA00022989"/>
    </source>
</evidence>
<dbReference type="RefSeq" id="WP_157400518.1">
    <property type="nucleotide sequence ID" value="NZ_WSEL01000009.1"/>
</dbReference>
<keyword evidence="7" id="KW-0997">Cell inner membrane</keyword>
<proteinExistence type="inferred from homology"/>
<comment type="subcellular location">
    <subcellularLocation>
        <location evidence="7">Cell inner membrane</location>
        <topology evidence="7">Multi-pass membrane protein</topology>
    </subcellularLocation>
    <subcellularLocation>
        <location evidence="1">Cell membrane</location>
        <topology evidence="1">Multi-pass membrane protein</topology>
    </subcellularLocation>
</comment>
<dbReference type="PANTHER" id="PTHR33778:SF1">
    <property type="entry name" value="MAGNESIUM TRANSPORTER YHID-RELATED"/>
    <property type="match status" value="1"/>
</dbReference>
<dbReference type="GO" id="GO:0005886">
    <property type="term" value="C:plasma membrane"/>
    <property type="evidence" value="ECO:0007669"/>
    <property type="project" value="UniProtKB-SubCell"/>
</dbReference>
<accession>A0A6N8J0F2</accession>
<evidence type="ECO:0000256" key="6">
    <source>
        <dbReference type="ARBA" id="ARBA00023136"/>
    </source>
</evidence>
<keyword evidence="6 7" id="KW-0472">Membrane</keyword>
<sequence length="173" mass="18055">MDVVLATVASEFSDIRDLESFVRALVRLLLAALLGGLLGLERELTGKPAGLRTHMLVALGSAMFMLAARRAGLDEEGVSRVIQGLLAGVGFLCAGSILKADDQEHVYGLTTAAGLWMTAAIGLAAGLGLDALAVLSTLLTLGILLLEIPLRNVIQNQRRRRRAAVDDGGPGAS</sequence>
<dbReference type="PRINTS" id="PR01837">
    <property type="entry name" value="MGTCSAPBPROT"/>
</dbReference>
<evidence type="ECO:0000256" key="3">
    <source>
        <dbReference type="ARBA" id="ARBA00022475"/>
    </source>
</evidence>
<protein>
    <recommendedName>
        <fullName evidence="7">Protein MgtC</fullName>
    </recommendedName>
</protein>
<dbReference type="Pfam" id="PF02308">
    <property type="entry name" value="MgtC"/>
    <property type="match status" value="1"/>
</dbReference>
<comment type="similarity">
    <text evidence="2 7">Belongs to the MgtC/SapB family.</text>
</comment>
<evidence type="ECO:0000259" key="8">
    <source>
        <dbReference type="Pfam" id="PF02308"/>
    </source>
</evidence>
<reference evidence="9 10" key="1">
    <citation type="submission" date="2019-12" db="EMBL/GenBank/DDBJ databases">
        <authorList>
            <person name="Huq M.A."/>
        </authorList>
    </citation>
    <scope>NUCLEOTIDE SEQUENCE [LARGE SCALE GENOMIC DNA]</scope>
    <source>
        <strain evidence="9 10">MAH-25</strain>
    </source>
</reference>
<gene>
    <name evidence="9" type="ORF">GON04_24190</name>
</gene>
<feature type="transmembrane region" description="Helical" evidence="7">
    <location>
        <begin position="49"/>
        <end position="68"/>
    </location>
</feature>
<feature type="domain" description="MgtC/SapB/SrpB/YhiD N-terminal" evidence="8">
    <location>
        <begin position="28"/>
        <end position="150"/>
    </location>
</feature>
<evidence type="ECO:0000256" key="1">
    <source>
        <dbReference type="ARBA" id="ARBA00004651"/>
    </source>
</evidence>
<feature type="transmembrane region" description="Helical" evidence="7">
    <location>
        <begin position="80"/>
        <end position="98"/>
    </location>
</feature>
<dbReference type="AlphaFoldDB" id="A0A6N8J0F2"/>
<evidence type="ECO:0000313" key="10">
    <source>
        <dbReference type="Proteomes" id="UP000469385"/>
    </source>
</evidence>
<evidence type="ECO:0000256" key="4">
    <source>
        <dbReference type="ARBA" id="ARBA00022692"/>
    </source>
</evidence>
<comment type="caution">
    <text evidence="9">The sequence shown here is derived from an EMBL/GenBank/DDBJ whole genome shotgun (WGS) entry which is preliminary data.</text>
</comment>
<evidence type="ECO:0000256" key="7">
    <source>
        <dbReference type="RuleBase" id="RU365041"/>
    </source>
</evidence>
<evidence type="ECO:0000313" key="9">
    <source>
        <dbReference type="EMBL" id="MVQ32577.1"/>
    </source>
</evidence>
<feature type="transmembrane region" description="Helical" evidence="7">
    <location>
        <begin position="105"/>
        <end position="125"/>
    </location>
</feature>
<keyword evidence="5 7" id="KW-1133">Transmembrane helix</keyword>
<keyword evidence="10" id="KW-1185">Reference proteome</keyword>
<keyword evidence="4 7" id="KW-0812">Transmembrane</keyword>
<feature type="transmembrane region" description="Helical" evidence="7">
    <location>
        <begin position="20"/>
        <end position="40"/>
    </location>
</feature>
<dbReference type="InterPro" id="IPR049177">
    <property type="entry name" value="MgtC_SapB_SrpB_YhiD_N"/>
</dbReference>